<dbReference type="PANTHER" id="PTHR10584">
    <property type="entry name" value="SUGAR KINASE"/>
    <property type="match status" value="1"/>
</dbReference>
<dbReference type="InterPro" id="IPR011611">
    <property type="entry name" value="PfkB_dom"/>
</dbReference>
<feature type="binding site" evidence="12">
    <location>
        <position position="287"/>
    </location>
    <ligand>
        <name>K(+)</name>
        <dbReference type="ChEBI" id="CHEBI:29103"/>
    </ligand>
</feature>
<comment type="function">
    <text evidence="12">Catalyzes the phosphorylation of ribose at O-5 in a reaction requiring ATP and magnesium. The resulting D-ribose-5-phosphate can then be used either for sythesis of nucleotides, histidine, and tryptophan, or as a component of the pentose phosphate pathway.</text>
</comment>
<reference evidence="14 15" key="1">
    <citation type="journal article" date="2015" name="Genome Announc.">
        <title>Expanding the biotechnology potential of lactobacilli through comparative genomics of 213 strains and associated genera.</title>
        <authorList>
            <person name="Sun Z."/>
            <person name="Harris H.M."/>
            <person name="McCann A."/>
            <person name="Guo C."/>
            <person name="Argimon S."/>
            <person name="Zhang W."/>
            <person name="Yang X."/>
            <person name="Jeffery I.B."/>
            <person name="Cooney J.C."/>
            <person name="Kagawa T.F."/>
            <person name="Liu W."/>
            <person name="Song Y."/>
            <person name="Salvetti E."/>
            <person name="Wrobel A."/>
            <person name="Rasinkangas P."/>
            <person name="Parkhill J."/>
            <person name="Rea M.C."/>
            <person name="O'Sullivan O."/>
            <person name="Ritari J."/>
            <person name="Douillard F.P."/>
            <person name="Paul Ross R."/>
            <person name="Yang R."/>
            <person name="Briner A.E."/>
            <person name="Felis G.E."/>
            <person name="de Vos W.M."/>
            <person name="Barrangou R."/>
            <person name="Klaenhammer T.R."/>
            <person name="Caufield P.W."/>
            <person name="Cui Y."/>
            <person name="Zhang H."/>
            <person name="O'Toole P.W."/>
        </authorList>
    </citation>
    <scope>NUCLEOTIDE SEQUENCE [LARGE SCALE GENOMIC DNA]</scope>
    <source>
        <strain evidence="14 15">DSM 20634</strain>
    </source>
</reference>
<dbReference type="GO" id="GO:0005829">
    <property type="term" value="C:cytosol"/>
    <property type="evidence" value="ECO:0007669"/>
    <property type="project" value="TreeGrafter"/>
</dbReference>
<dbReference type="EMBL" id="AYYY01000007">
    <property type="protein sequence ID" value="KRM62287.1"/>
    <property type="molecule type" value="Genomic_DNA"/>
</dbReference>
<dbReference type="HAMAP" id="MF_01987">
    <property type="entry name" value="Ribokinase"/>
    <property type="match status" value="1"/>
</dbReference>
<comment type="similarity">
    <text evidence="1">Belongs to the carbohydrate kinase pfkB family.</text>
</comment>
<keyword evidence="8 12" id="KW-0067">ATP-binding</keyword>
<dbReference type="GO" id="GO:0004747">
    <property type="term" value="F:ribokinase activity"/>
    <property type="evidence" value="ECO:0007669"/>
    <property type="project" value="UniProtKB-UniRule"/>
</dbReference>
<dbReference type="STRING" id="1423813.FC26_GL000073"/>
<evidence type="ECO:0000256" key="10">
    <source>
        <dbReference type="ARBA" id="ARBA00022958"/>
    </source>
</evidence>
<dbReference type="GO" id="GO:0005524">
    <property type="term" value="F:ATP binding"/>
    <property type="evidence" value="ECO:0007669"/>
    <property type="project" value="UniProtKB-UniRule"/>
</dbReference>
<dbReference type="SUPFAM" id="SSF53613">
    <property type="entry name" value="Ribokinase-like"/>
    <property type="match status" value="1"/>
</dbReference>
<organism evidence="14 15">
    <name type="scientific">Paucilactobacillus vaccinostercus DSM 20634</name>
    <dbReference type="NCBI Taxonomy" id="1423813"/>
    <lineage>
        <taxon>Bacteria</taxon>
        <taxon>Bacillati</taxon>
        <taxon>Bacillota</taxon>
        <taxon>Bacilli</taxon>
        <taxon>Lactobacillales</taxon>
        <taxon>Lactobacillaceae</taxon>
        <taxon>Paucilactobacillus</taxon>
    </lineage>
</organism>
<proteinExistence type="inferred from homology"/>
<dbReference type="NCBIfam" id="TIGR02152">
    <property type="entry name" value="D_ribokin_bact"/>
    <property type="match status" value="1"/>
</dbReference>
<feature type="domain" description="Carbohydrate kinase PfkB" evidence="13">
    <location>
        <begin position="3"/>
        <end position="295"/>
    </location>
</feature>
<evidence type="ECO:0000256" key="11">
    <source>
        <dbReference type="ARBA" id="ARBA00023277"/>
    </source>
</evidence>
<dbReference type="UniPathway" id="UPA00916">
    <property type="reaction ID" value="UER00889"/>
</dbReference>
<feature type="binding site" evidence="12">
    <location>
        <position position="141"/>
    </location>
    <ligand>
        <name>substrate</name>
    </ligand>
</feature>
<protein>
    <recommendedName>
        <fullName evidence="3 12">Ribokinase</fullName>
        <shortName evidence="12">RK</shortName>
        <ecNumber evidence="2 12">2.7.1.15</ecNumber>
    </recommendedName>
</protein>
<comment type="catalytic activity">
    <reaction evidence="12">
        <text>D-ribose + ATP = D-ribose 5-phosphate + ADP + H(+)</text>
        <dbReference type="Rhea" id="RHEA:13697"/>
        <dbReference type="ChEBI" id="CHEBI:15378"/>
        <dbReference type="ChEBI" id="CHEBI:30616"/>
        <dbReference type="ChEBI" id="CHEBI:47013"/>
        <dbReference type="ChEBI" id="CHEBI:78346"/>
        <dbReference type="ChEBI" id="CHEBI:456216"/>
        <dbReference type="EC" id="2.7.1.15"/>
    </reaction>
</comment>
<dbReference type="RefSeq" id="WP_057777686.1">
    <property type="nucleotide sequence ID" value="NZ_AYYY01000007.1"/>
</dbReference>
<feature type="active site" description="Proton acceptor" evidence="12">
    <location>
        <position position="253"/>
    </location>
</feature>
<dbReference type="InterPro" id="IPR029056">
    <property type="entry name" value="Ribokinase-like"/>
</dbReference>
<feature type="binding site" evidence="12">
    <location>
        <position position="289"/>
    </location>
    <ligand>
        <name>K(+)</name>
        <dbReference type="ChEBI" id="CHEBI:29103"/>
    </ligand>
</feature>
<sequence length="306" mass="32299">MTNKVTVLGSLNVDTTVTIKRIPQPGETIASENKSSAAGGKGANQAIAAVRAGADVSFIGRVGEDDEGKFMIECLKEDHVDTTHVSVDPLIGTGSAIILLDEKGQNSIVIYGGSNQKLTPKEVAAAHEQIKQSDFIVSQFETPQDATLAAFKFAKENGVQTILNPAPAASINPELLQYTDILVPNETESASLTGIEVTDEQSMLDNFAAFKKMGVKNLIITVGSKGAFFANDREHSFIPAFKVKAVDTTAAGDTFIGALSSQLKQDMSNLTEAITFAQRASSITVQGLGAMPSIPRLADIIAASKK</sequence>
<dbReference type="PRINTS" id="PR00990">
    <property type="entry name" value="RIBOKINASE"/>
</dbReference>
<feature type="binding site" evidence="12">
    <location>
        <position position="249"/>
    </location>
    <ligand>
        <name>K(+)</name>
        <dbReference type="ChEBI" id="CHEBI:29103"/>
    </ligand>
</feature>
<comment type="similarity">
    <text evidence="12">Belongs to the carbohydrate kinase PfkB family. Ribokinase subfamily.</text>
</comment>
<evidence type="ECO:0000313" key="14">
    <source>
        <dbReference type="EMBL" id="KRM62287.1"/>
    </source>
</evidence>
<evidence type="ECO:0000256" key="3">
    <source>
        <dbReference type="ARBA" id="ARBA00016943"/>
    </source>
</evidence>
<gene>
    <name evidence="12" type="primary">rbsK</name>
    <name evidence="14" type="ORF">FC26_GL000073</name>
</gene>
<keyword evidence="7 12" id="KW-0418">Kinase</keyword>
<dbReference type="GO" id="GO:0046872">
    <property type="term" value="F:metal ion binding"/>
    <property type="evidence" value="ECO:0007669"/>
    <property type="project" value="UniProtKB-KW"/>
</dbReference>
<keyword evidence="6 12" id="KW-0547">Nucleotide-binding</keyword>
<keyword evidence="15" id="KW-1185">Reference proteome</keyword>
<dbReference type="CDD" id="cd01174">
    <property type="entry name" value="ribokinase"/>
    <property type="match status" value="1"/>
</dbReference>
<comment type="pathway">
    <text evidence="12">Carbohydrate metabolism; D-ribose degradation; D-ribose 5-phosphate from beta-D-ribopyranose: step 2/2.</text>
</comment>
<dbReference type="InterPro" id="IPR011877">
    <property type="entry name" value="Ribokinase"/>
</dbReference>
<keyword evidence="10 12" id="KW-0630">Potassium</keyword>
<evidence type="ECO:0000313" key="15">
    <source>
        <dbReference type="Proteomes" id="UP000051733"/>
    </source>
</evidence>
<name>A0A0R2A698_9LACO</name>
<comment type="cofactor">
    <cofactor evidence="12">
        <name>Mg(2+)</name>
        <dbReference type="ChEBI" id="CHEBI:18420"/>
    </cofactor>
    <text evidence="12">Requires a divalent cation, most likely magnesium in vivo, as an electrophilic catalyst to aid phosphoryl group transfer. It is the chelate of the metal and the nucleotide that is the actual substrate.</text>
</comment>
<evidence type="ECO:0000256" key="7">
    <source>
        <dbReference type="ARBA" id="ARBA00022777"/>
    </source>
</evidence>
<evidence type="ECO:0000256" key="5">
    <source>
        <dbReference type="ARBA" id="ARBA00022723"/>
    </source>
</evidence>
<dbReference type="Proteomes" id="UP000051733">
    <property type="component" value="Unassembled WGS sequence"/>
</dbReference>
<comment type="activity regulation">
    <text evidence="12">Activated by a monovalent cation that binds near, but not in, the active site. The most likely occupant of the site in vivo is potassium. Ion binding induces a conformational change that may alter substrate affinity.</text>
</comment>
<comment type="subunit">
    <text evidence="12">Homodimer.</text>
</comment>
<feature type="binding site" evidence="12">
    <location>
        <position position="247"/>
    </location>
    <ligand>
        <name>K(+)</name>
        <dbReference type="ChEBI" id="CHEBI:29103"/>
    </ligand>
</feature>
<keyword evidence="11 12" id="KW-0119">Carbohydrate metabolism</keyword>
<feature type="binding site" evidence="12">
    <location>
        <position position="284"/>
    </location>
    <ligand>
        <name>K(+)</name>
        <dbReference type="ChEBI" id="CHEBI:29103"/>
    </ligand>
</feature>
<keyword evidence="12" id="KW-0963">Cytoplasm</keyword>
<evidence type="ECO:0000256" key="1">
    <source>
        <dbReference type="ARBA" id="ARBA00005380"/>
    </source>
</evidence>
<dbReference type="InterPro" id="IPR002173">
    <property type="entry name" value="Carboh/pur_kinase_PfkB_CS"/>
</dbReference>
<dbReference type="AlphaFoldDB" id="A0A0R2A698"/>
<keyword evidence="4 12" id="KW-0808">Transferase</keyword>
<feature type="binding site" evidence="12">
    <location>
        <begin position="252"/>
        <end position="253"/>
    </location>
    <ligand>
        <name>ATP</name>
        <dbReference type="ChEBI" id="CHEBI:30616"/>
    </ligand>
</feature>
<dbReference type="GO" id="GO:0019303">
    <property type="term" value="P:D-ribose catabolic process"/>
    <property type="evidence" value="ECO:0007669"/>
    <property type="project" value="UniProtKB-UniRule"/>
</dbReference>
<comment type="subcellular location">
    <subcellularLocation>
        <location evidence="12">Cytoplasm</location>
    </subcellularLocation>
</comment>
<comment type="caution">
    <text evidence="12">Lacks conserved residue(s) required for the propagation of feature annotation.</text>
</comment>
<dbReference type="EC" id="2.7.1.15" evidence="2 12"/>
<feature type="binding site" evidence="12">
    <location>
        <begin position="12"/>
        <end position="14"/>
    </location>
    <ligand>
        <name>substrate</name>
    </ligand>
</feature>
<dbReference type="OrthoDB" id="9775849at2"/>
<evidence type="ECO:0000256" key="8">
    <source>
        <dbReference type="ARBA" id="ARBA00022840"/>
    </source>
</evidence>
<evidence type="ECO:0000256" key="12">
    <source>
        <dbReference type="HAMAP-Rule" id="MF_01987"/>
    </source>
</evidence>
<dbReference type="Pfam" id="PF00294">
    <property type="entry name" value="PfkB"/>
    <property type="match status" value="1"/>
</dbReference>
<evidence type="ECO:0000256" key="4">
    <source>
        <dbReference type="ARBA" id="ARBA00022679"/>
    </source>
</evidence>
<accession>A0A0R2A698</accession>
<keyword evidence="9 12" id="KW-0460">Magnesium</keyword>
<dbReference type="PATRIC" id="fig|1423813.3.peg.75"/>
<feature type="binding site" evidence="12">
    <location>
        <begin position="40"/>
        <end position="44"/>
    </location>
    <ligand>
        <name>substrate</name>
    </ligand>
</feature>
<evidence type="ECO:0000256" key="2">
    <source>
        <dbReference type="ARBA" id="ARBA00012035"/>
    </source>
</evidence>
<evidence type="ECO:0000256" key="9">
    <source>
        <dbReference type="ARBA" id="ARBA00022842"/>
    </source>
</evidence>
<dbReference type="Gene3D" id="3.40.1190.20">
    <property type="match status" value="1"/>
</dbReference>
<evidence type="ECO:0000256" key="6">
    <source>
        <dbReference type="ARBA" id="ARBA00022741"/>
    </source>
</evidence>
<feature type="binding site" evidence="12">
    <location>
        <position position="185"/>
    </location>
    <ligand>
        <name>ATP</name>
        <dbReference type="ChEBI" id="CHEBI:30616"/>
    </ligand>
</feature>
<comment type="caution">
    <text evidence="14">The sequence shown here is derived from an EMBL/GenBank/DDBJ whole genome shotgun (WGS) entry which is preliminary data.</text>
</comment>
<feature type="binding site" evidence="12">
    <location>
        <begin position="221"/>
        <end position="226"/>
    </location>
    <ligand>
        <name>ATP</name>
        <dbReference type="ChEBI" id="CHEBI:30616"/>
    </ligand>
</feature>
<evidence type="ECO:0000259" key="13">
    <source>
        <dbReference type="Pfam" id="PF00294"/>
    </source>
</evidence>
<feature type="binding site" evidence="12">
    <location>
        <position position="293"/>
    </location>
    <ligand>
        <name>K(+)</name>
        <dbReference type="ChEBI" id="CHEBI:29103"/>
    </ligand>
</feature>
<dbReference type="PANTHER" id="PTHR10584:SF166">
    <property type="entry name" value="RIBOKINASE"/>
    <property type="match status" value="1"/>
</dbReference>
<dbReference type="PROSITE" id="PS00584">
    <property type="entry name" value="PFKB_KINASES_2"/>
    <property type="match status" value="1"/>
</dbReference>
<dbReference type="InterPro" id="IPR002139">
    <property type="entry name" value="Ribo/fructo_kinase"/>
</dbReference>
<keyword evidence="5 12" id="KW-0479">Metal-binding</keyword>
<feature type="binding site" evidence="12">
    <location>
        <position position="253"/>
    </location>
    <ligand>
        <name>substrate</name>
    </ligand>
</feature>